<comment type="caution">
    <text evidence="1">The sequence shown here is derived from an EMBL/GenBank/DDBJ whole genome shotgun (WGS) entry which is preliminary data.</text>
</comment>
<protein>
    <submittedName>
        <fullName evidence="1">Uncharacterized protein</fullName>
    </submittedName>
</protein>
<proteinExistence type="predicted"/>
<dbReference type="AlphaFoldDB" id="A0AAW2YP23"/>
<dbReference type="Proteomes" id="UP001431209">
    <property type="component" value="Unassembled WGS sequence"/>
</dbReference>
<dbReference type="EMBL" id="JAOPGA020000471">
    <property type="protein sequence ID" value="KAL0478849.1"/>
    <property type="molecule type" value="Genomic_DNA"/>
</dbReference>
<gene>
    <name evidence="1" type="ORF">AKO1_008231</name>
</gene>
<accession>A0AAW2YP23</accession>
<evidence type="ECO:0000313" key="2">
    <source>
        <dbReference type="Proteomes" id="UP001431209"/>
    </source>
</evidence>
<sequence>MGNSQALSTKPRDVITIRYILMPGNTVGQINIANNTTLEEVQLLMKHLIPSLDKFKLKCEYFNGASWVVADSAQDWMDACTTHIKSKTIEPLQFKITKKPIPIHERRLSPLAAVRIQKPFTRVHRARAKLVQAPAHVQPHLYSIEQDQCQKVTNDELFAFVIGREPERRYLKVNRC</sequence>
<reference evidence="1 2" key="1">
    <citation type="submission" date="2024-03" db="EMBL/GenBank/DDBJ databases">
        <title>The Acrasis kona genome and developmental transcriptomes reveal deep origins of eukaryotic multicellular pathways.</title>
        <authorList>
            <person name="Sheikh S."/>
            <person name="Fu C.-J."/>
            <person name="Brown M.W."/>
            <person name="Baldauf S.L."/>
        </authorList>
    </citation>
    <scope>NUCLEOTIDE SEQUENCE [LARGE SCALE GENOMIC DNA]</scope>
    <source>
        <strain evidence="1 2">ATCC MYA-3509</strain>
    </source>
</reference>
<evidence type="ECO:0000313" key="1">
    <source>
        <dbReference type="EMBL" id="KAL0478849.1"/>
    </source>
</evidence>
<keyword evidence="2" id="KW-1185">Reference proteome</keyword>
<name>A0AAW2YP23_9EUKA</name>
<organism evidence="1 2">
    <name type="scientific">Acrasis kona</name>
    <dbReference type="NCBI Taxonomy" id="1008807"/>
    <lineage>
        <taxon>Eukaryota</taxon>
        <taxon>Discoba</taxon>
        <taxon>Heterolobosea</taxon>
        <taxon>Tetramitia</taxon>
        <taxon>Eutetramitia</taxon>
        <taxon>Acrasidae</taxon>
        <taxon>Acrasis</taxon>
    </lineage>
</organism>